<evidence type="ECO:0000313" key="2">
    <source>
        <dbReference type="Proteomes" id="UP001280121"/>
    </source>
</evidence>
<proteinExistence type="predicted"/>
<accession>A0AAD9TU17</accession>
<evidence type="ECO:0000313" key="1">
    <source>
        <dbReference type="EMBL" id="KAK2642275.1"/>
    </source>
</evidence>
<protein>
    <submittedName>
        <fullName evidence="1">Uncharacterized protein</fullName>
    </submittedName>
</protein>
<dbReference type="AlphaFoldDB" id="A0AAD9TU17"/>
<reference evidence="1" key="1">
    <citation type="journal article" date="2023" name="Plant J.">
        <title>Genome sequences and population genomics provide insights into the demographic history, inbreeding, and mutation load of two 'living fossil' tree species of Dipteronia.</title>
        <authorList>
            <person name="Feng Y."/>
            <person name="Comes H.P."/>
            <person name="Chen J."/>
            <person name="Zhu S."/>
            <person name="Lu R."/>
            <person name="Zhang X."/>
            <person name="Li P."/>
            <person name="Qiu J."/>
            <person name="Olsen K.M."/>
            <person name="Qiu Y."/>
        </authorList>
    </citation>
    <scope>NUCLEOTIDE SEQUENCE</scope>
    <source>
        <strain evidence="1">KIB01</strain>
    </source>
</reference>
<keyword evidence="2" id="KW-1185">Reference proteome</keyword>
<gene>
    <name evidence="1" type="ORF">Ddye_024038</name>
</gene>
<comment type="caution">
    <text evidence="1">The sequence shown here is derived from an EMBL/GenBank/DDBJ whole genome shotgun (WGS) entry which is preliminary data.</text>
</comment>
<organism evidence="1 2">
    <name type="scientific">Dipteronia dyeriana</name>
    <dbReference type="NCBI Taxonomy" id="168575"/>
    <lineage>
        <taxon>Eukaryota</taxon>
        <taxon>Viridiplantae</taxon>
        <taxon>Streptophyta</taxon>
        <taxon>Embryophyta</taxon>
        <taxon>Tracheophyta</taxon>
        <taxon>Spermatophyta</taxon>
        <taxon>Magnoliopsida</taxon>
        <taxon>eudicotyledons</taxon>
        <taxon>Gunneridae</taxon>
        <taxon>Pentapetalae</taxon>
        <taxon>rosids</taxon>
        <taxon>malvids</taxon>
        <taxon>Sapindales</taxon>
        <taxon>Sapindaceae</taxon>
        <taxon>Hippocastanoideae</taxon>
        <taxon>Acereae</taxon>
        <taxon>Dipteronia</taxon>
    </lineage>
</organism>
<name>A0AAD9TU17_9ROSI</name>
<dbReference type="EMBL" id="JANJYI010000007">
    <property type="protein sequence ID" value="KAK2642275.1"/>
    <property type="molecule type" value="Genomic_DNA"/>
</dbReference>
<sequence>MRESLDVFCDISGEQVSFPKSRVHCSNNVNLSTVKALAEVCGSPISQNLGNIREFHSSMVMLRRDPITKSLRRLKKDWLHGRVRLFPLRGSAPSLK</sequence>
<dbReference type="Proteomes" id="UP001280121">
    <property type="component" value="Unassembled WGS sequence"/>
</dbReference>